<protein>
    <recommendedName>
        <fullName evidence="1">Putative heavy-metal chelation domain-containing protein</fullName>
    </recommendedName>
</protein>
<evidence type="ECO:0000259" key="1">
    <source>
        <dbReference type="Pfam" id="PF04016"/>
    </source>
</evidence>
<dbReference type="Pfam" id="PF04016">
    <property type="entry name" value="DUF364"/>
    <property type="match status" value="1"/>
</dbReference>
<gene>
    <name evidence="2" type="ORF">HCJ92_20965</name>
</gene>
<dbReference type="InterPro" id="IPR007161">
    <property type="entry name" value="DUF364"/>
</dbReference>
<evidence type="ECO:0000313" key="2">
    <source>
        <dbReference type="EMBL" id="NJP68696.1"/>
    </source>
</evidence>
<name>A0ABX1ASJ1_9ACTN</name>
<keyword evidence="3" id="KW-1185">Reference proteome</keyword>
<comment type="caution">
    <text evidence="2">The sequence shown here is derived from an EMBL/GenBank/DDBJ whole genome shotgun (WGS) entry which is preliminary data.</text>
</comment>
<accession>A0ABX1ASJ1</accession>
<dbReference type="SUPFAM" id="SSF159713">
    <property type="entry name" value="Dhaf3308-like"/>
    <property type="match status" value="1"/>
</dbReference>
<feature type="domain" description="Putative heavy-metal chelation" evidence="1">
    <location>
        <begin position="134"/>
        <end position="243"/>
    </location>
</feature>
<proteinExistence type="predicted"/>
<evidence type="ECO:0000313" key="3">
    <source>
        <dbReference type="Proteomes" id="UP000746503"/>
    </source>
</evidence>
<dbReference type="Proteomes" id="UP000746503">
    <property type="component" value="Unassembled WGS sequence"/>
</dbReference>
<dbReference type="Gene3D" id="3.40.50.11590">
    <property type="match status" value="1"/>
</dbReference>
<dbReference type="RefSeq" id="WP_167935181.1">
    <property type="nucleotide sequence ID" value="NZ_JAAVJB010000259.1"/>
</dbReference>
<organism evidence="2 3">
    <name type="scientific">Streptomyces spiramenti</name>
    <dbReference type="NCBI Taxonomy" id="2720606"/>
    <lineage>
        <taxon>Bacteria</taxon>
        <taxon>Bacillati</taxon>
        <taxon>Actinomycetota</taxon>
        <taxon>Actinomycetes</taxon>
        <taxon>Kitasatosporales</taxon>
        <taxon>Streptomycetaceae</taxon>
        <taxon>Streptomyces</taxon>
    </lineage>
</organism>
<dbReference type="EMBL" id="JAAVJB010000259">
    <property type="protein sequence ID" value="NJP68696.1"/>
    <property type="molecule type" value="Genomic_DNA"/>
</dbReference>
<reference evidence="2 3" key="1">
    <citation type="submission" date="2020-03" db="EMBL/GenBank/DDBJ databases">
        <title>Draft genome of Streptomyces sp. ventii, isolated from the Axial Seamount in the Pacific Ocean, and resequencing of the two type strains Streptomyces lonarensis strain NCL 716 and Streptomyces bohaiensis strain 11A07.</title>
        <authorList>
            <person name="Loughran R.M."/>
            <person name="Pfannmuller K.M."/>
            <person name="Wasson B.J."/>
            <person name="Deadmond M.C."/>
            <person name="Paddock B.E."/>
            <person name="Koyack M.J."/>
            <person name="Gallegos D.A."/>
            <person name="Mitchell E.A."/>
            <person name="Ushijima B."/>
            <person name="Saw J.H."/>
            <person name="Mcphail K.L."/>
            <person name="Videau P."/>
        </authorList>
    </citation>
    <scope>NUCLEOTIDE SEQUENCE [LARGE SCALE GENOMIC DNA]</scope>
    <source>
        <strain evidence="3">5675061</strain>
    </source>
</reference>
<sequence length="267" mass="27736">MSAVEELITDVLAGRHGTPPRHLVATSVFWAHHGTRLAGGDTTYLNQYLLVRVGDSFGACAFEAGEVDPAVCRAASGASIDTLLREGPHALRIAALDACLAAAAPHRETAGAEAVTLPTGTPEHRAAARDAAVADLLETTTGLTVGLIGVVNPLVAAIRERGGEPLLCDLNLRTTRWGDPVTDDMNIVLDTADAVVATGMTLGNGSFDTVLGRCRERGVPLVVYAQTGSAVARAFLGAGVTALCAEPFPFSQFSADATTVYRYRAVA</sequence>